<dbReference type="RefSeq" id="XP_041134553.1">
    <property type="nucleotide sequence ID" value="XM_041280051.1"/>
</dbReference>
<proteinExistence type="inferred from homology"/>
<dbReference type="SUPFAM" id="SSF144000">
    <property type="entry name" value="Oxysterol-binding protein-like"/>
    <property type="match status" value="1"/>
</dbReference>
<dbReference type="KEGG" id="bbrx:BRETT_001501"/>
<feature type="region of interest" description="Disordered" evidence="5">
    <location>
        <begin position="298"/>
        <end position="379"/>
    </location>
</feature>
<dbReference type="OrthoDB" id="1854502at2759"/>
<feature type="region of interest" description="Disordered" evidence="5">
    <location>
        <begin position="1075"/>
        <end position="1132"/>
    </location>
</feature>
<accession>A0A871R368</accession>
<dbReference type="GO" id="GO:0032541">
    <property type="term" value="C:cortical endoplasmic reticulum"/>
    <property type="evidence" value="ECO:0007669"/>
    <property type="project" value="TreeGrafter"/>
</dbReference>
<dbReference type="InterPro" id="IPR041680">
    <property type="entry name" value="PH_8"/>
</dbReference>
<keyword evidence="4" id="KW-0446">Lipid-binding</keyword>
<sequence>METFEVRSKSFTIKWVKAPDNTYIRWELKPLKRSINLGIYRYNSRDEISESSASAQSAGASSASAVYGSENTSASVISEPRDRASASNLSASWEAADPQADGAGDDKSAKAVKSVQLFSRENISVDAVNRVPRKLFSTIHKTFFSTAAGERGVSKEVLARSTDADADAQVQAHVPEEAPAGAARERPFPSPSSTESSQRKPRHRSESRSSLISFNRVSSLEERIDRHLTQEKWVGSCAGDEFISRAFRVERGGLFAFVFDNTFSRTKAKKVMFTQWVEDGEEPARAAQAERMGCMVERRAGRSERSSERLHSHMHSHMHLHHHGHDHVEPPEPHPSDPDDTLQEEEPRAEGGGAEKQANEENLEDEEEEKSAHIRFKLPEEKQLGKNTIMIRLKGVQYLQGILRKKRRRAGGNFVRRFFNLNFKYAVLDYYADETSNNVRGNMLVTQAVISADVKQQMLYLDSGMEQWILKAVTKEDFDVWVQAFDYIKKKNRQQRLLQQPGGAMQPQASAEQSLMSIPVDGYGIGAIDDYIDANDKQRTSISYDLTKLQKLADTAASTLGDLKGEVEAHWAKKKMDKRERKERKERETEIVQDAANLITQIQSRVGNIRGRFTALADEDADAYVASILSGAKRPLTRTTTAATSVLSQDFFDAQDVMEEMNEGVVMVGAEAEAGAGADVDTSARAGAGVDSGADAGQPAAAHRVEIKYGSKENIFVSQLESEPESVSSSNECSDEDEAAAGEVVGVPAALAAPAAPDAQLGGVRDLYPLPYAGAVEYRKDIPPCAAPPPSLIGILRKSLGKDLTGITMPITSNEPISFMQKYAECFEYAALLNRAATDSAESGARMLDIACFAVSYLSSYRAKTRSQRKPFNPLLGETFEMVRPEMGLRMLCEKVVHHPVVFAARAEGAKWQVDHCFAPQQKFYGKAAEMFVDGKVYLKLVGGESGKNETYEWLQPTVAIKNVISLTGERYSEPTAQMTIHSSTGYRAVICFLPDKSHFSSRRSEKLTVKVYGPTSKSPLKTAAGTWTQSVRDDESGETVWEVGNLVPDADDKFGFTEFAAGLNGMTEIDRGCAPFDSRRRPDQRMYEQGDVDKAEALKLDLEQRQRDRRSAPDGNPVTHKPAFFKKSGPGDLDYTFVEGPESYWERRRRQDWEGLVKLW</sequence>
<dbReference type="GeneID" id="64573426"/>
<dbReference type="PANTHER" id="PTHR10972">
    <property type="entry name" value="OXYSTEROL-BINDING PROTEIN-RELATED"/>
    <property type="match status" value="1"/>
</dbReference>
<evidence type="ECO:0000259" key="6">
    <source>
        <dbReference type="PROSITE" id="PS50003"/>
    </source>
</evidence>
<feature type="compositionally biased region" description="Basic and acidic residues" evidence="5">
    <location>
        <begin position="1078"/>
        <end position="1113"/>
    </location>
</feature>
<dbReference type="InterPro" id="IPR037239">
    <property type="entry name" value="OSBP_sf"/>
</dbReference>
<dbReference type="SMART" id="SM00233">
    <property type="entry name" value="PH"/>
    <property type="match status" value="1"/>
</dbReference>
<evidence type="ECO:0000256" key="2">
    <source>
        <dbReference type="ARBA" id="ARBA00022448"/>
    </source>
</evidence>
<dbReference type="GO" id="GO:0035621">
    <property type="term" value="P:ER to Golgi ceramide transport"/>
    <property type="evidence" value="ECO:0007669"/>
    <property type="project" value="TreeGrafter"/>
</dbReference>
<evidence type="ECO:0000313" key="8">
    <source>
        <dbReference type="Proteomes" id="UP000663131"/>
    </source>
</evidence>
<reference evidence="7" key="2">
    <citation type="journal article" name="BMC Genomics">
        <title>New genome assemblies reveal patterns of domestication and adaptation across Brettanomyces (Dekkera) species.</title>
        <authorList>
            <person name="Roach M.J."/>
            <person name="Borneman A.R."/>
        </authorList>
    </citation>
    <scope>NUCLEOTIDE SEQUENCE</scope>
    <source>
        <strain evidence="7">UCD 2041</strain>
    </source>
</reference>
<organism evidence="7 8">
    <name type="scientific">Dekkera bruxellensis</name>
    <name type="common">Brettanomyces custersii</name>
    <dbReference type="NCBI Taxonomy" id="5007"/>
    <lineage>
        <taxon>Eukaryota</taxon>
        <taxon>Fungi</taxon>
        <taxon>Dikarya</taxon>
        <taxon>Ascomycota</taxon>
        <taxon>Saccharomycotina</taxon>
        <taxon>Pichiomycetes</taxon>
        <taxon>Pichiales</taxon>
        <taxon>Pichiaceae</taxon>
        <taxon>Brettanomyces</taxon>
    </lineage>
</organism>
<evidence type="ECO:0000256" key="3">
    <source>
        <dbReference type="ARBA" id="ARBA00023055"/>
    </source>
</evidence>
<dbReference type="Gene3D" id="2.30.29.30">
    <property type="entry name" value="Pleckstrin-homology domain (PH domain)/Phosphotyrosine-binding domain (PTB)"/>
    <property type="match status" value="1"/>
</dbReference>
<dbReference type="GO" id="GO:0030011">
    <property type="term" value="P:maintenance of cell polarity"/>
    <property type="evidence" value="ECO:0007669"/>
    <property type="project" value="TreeGrafter"/>
</dbReference>
<dbReference type="GO" id="GO:0005886">
    <property type="term" value="C:plasma membrane"/>
    <property type="evidence" value="ECO:0007669"/>
    <property type="project" value="TreeGrafter"/>
</dbReference>
<protein>
    <recommendedName>
        <fullName evidence="6">PH domain-containing protein</fullName>
    </recommendedName>
</protein>
<dbReference type="SUPFAM" id="SSF50729">
    <property type="entry name" value="PH domain-like"/>
    <property type="match status" value="1"/>
</dbReference>
<keyword evidence="3" id="KW-0445">Lipid transport</keyword>
<dbReference type="AlphaFoldDB" id="A0A871R368"/>
<name>A0A871R368_DEKBR</name>
<gene>
    <name evidence="7" type="ORF">BRETT_001501</name>
</gene>
<dbReference type="Pfam" id="PF01237">
    <property type="entry name" value="Oxysterol_BP"/>
    <property type="match status" value="1"/>
</dbReference>
<feature type="domain" description="PH" evidence="6">
    <location>
        <begin position="396"/>
        <end position="490"/>
    </location>
</feature>
<feature type="region of interest" description="Disordered" evidence="5">
    <location>
        <begin position="52"/>
        <end position="108"/>
    </location>
</feature>
<dbReference type="InterPro" id="IPR001849">
    <property type="entry name" value="PH_domain"/>
</dbReference>
<evidence type="ECO:0000256" key="5">
    <source>
        <dbReference type="SAM" id="MobiDB-lite"/>
    </source>
</evidence>
<evidence type="ECO:0000256" key="1">
    <source>
        <dbReference type="ARBA" id="ARBA00008842"/>
    </source>
</evidence>
<keyword evidence="2" id="KW-0813">Transport</keyword>
<dbReference type="SUPFAM" id="SSF101576">
    <property type="entry name" value="Supernatant protein factor (SPF), C-terminal domain"/>
    <property type="match status" value="1"/>
</dbReference>
<evidence type="ECO:0000313" key="7">
    <source>
        <dbReference type="EMBL" id="QOU18058.1"/>
    </source>
</evidence>
<feature type="compositionally biased region" description="Basic and acidic residues" evidence="5">
    <location>
        <begin position="326"/>
        <end position="337"/>
    </location>
</feature>
<dbReference type="GO" id="GO:0006897">
    <property type="term" value="P:endocytosis"/>
    <property type="evidence" value="ECO:0007669"/>
    <property type="project" value="TreeGrafter"/>
</dbReference>
<comment type="similarity">
    <text evidence="1">Belongs to the OSBP family.</text>
</comment>
<dbReference type="GO" id="GO:0005829">
    <property type="term" value="C:cytosol"/>
    <property type="evidence" value="ECO:0007669"/>
    <property type="project" value="TreeGrafter"/>
</dbReference>
<dbReference type="Pfam" id="PF15409">
    <property type="entry name" value="PH_8"/>
    <property type="match status" value="1"/>
</dbReference>
<dbReference type="PROSITE" id="PS50003">
    <property type="entry name" value="PH_DOMAIN"/>
    <property type="match status" value="1"/>
</dbReference>
<dbReference type="PANTHER" id="PTHR10972:SF203">
    <property type="entry name" value="OXYSTEROL-BINDING PROTEIN HOMOLOG 3"/>
    <property type="match status" value="1"/>
</dbReference>
<dbReference type="InterPro" id="IPR036598">
    <property type="entry name" value="GOLD_dom_sf"/>
</dbReference>
<dbReference type="GO" id="GO:0034727">
    <property type="term" value="P:piecemeal microautophagy of the nucleus"/>
    <property type="evidence" value="ECO:0007669"/>
    <property type="project" value="TreeGrafter"/>
</dbReference>
<reference evidence="7" key="1">
    <citation type="submission" date="2020-10" db="EMBL/GenBank/DDBJ databases">
        <authorList>
            <person name="Palmer J.M."/>
        </authorList>
    </citation>
    <scope>NUCLEOTIDE SEQUENCE</scope>
    <source>
        <strain evidence="7">UCD 2041</strain>
    </source>
</reference>
<feature type="compositionally biased region" description="Low complexity" evidence="5">
    <location>
        <begin position="52"/>
        <end position="65"/>
    </location>
</feature>
<dbReference type="InterPro" id="IPR011993">
    <property type="entry name" value="PH-like_dom_sf"/>
</dbReference>
<dbReference type="EMBL" id="CP063129">
    <property type="protein sequence ID" value="QOU18058.1"/>
    <property type="molecule type" value="Genomic_DNA"/>
</dbReference>
<dbReference type="GO" id="GO:0097038">
    <property type="term" value="C:perinuclear endoplasmic reticulum"/>
    <property type="evidence" value="ECO:0007669"/>
    <property type="project" value="TreeGrafter"/>
</dbReference>
<dbReference type="Proteomes" id="UP000663131">
    <property type="component" value="Chromosome 1"/>
</dbReference>
<feature type="compositionally biased region" description="Basic residues" evidence="5">
    <location>
        <begin position="312"/>
        <end position="325"/>
    </location>
</feature>
<dbReference type="Gene3D" id="2.40.160.120">
    <property type="match status" value="1"/>
</dbReference>
<dbReference type="InterPro" id="IPR000648">
    <property type="entry name" value="Oxysterol-bd"/>
</dbReference>
<dbReference type="GO" id="GO:0032934">
    <property type="term" value="F:sterol binding"/>
    <property type="evidence" value="ECO:0007669"/>
    <property type="project" value="TreeGrafter"/>
</dbReference>
<feature type="region of interest" description="Disordered" evidence="5">
    <location>
        <begin position="176"/>
        <end position="210"/>
    </location>
</feature>
<feature type="compositionally biased region" description="Basic and acidic residues" evidence="5">
    <location>
        <begin position="298"/>
        <end position="311"/>
    </location>
</feature>
<evidence type="ECO:0000256" key="4">
    <source>
        <dbReference type="ARBA" id="ARBA00023121"/>
    </source>
</evidence>
<dbReference type="GO" id="GO:0006887">
    <property type="term" value="P:exocytosis"/>
    <property type="evidence" value="ECO:0007669"/>
    <property type="project" value="TreeGrafter"/>
</dbReference>